<dbReference type="AlphaFoldDB" id="A0A0E2UA35"/>
<dbReference type="GeneID" id="61420261"/>
<proteinExistence type="predicted"/>
<comment type="caution">
    <text evidence="3">The sequence shown here is derived from an EMBL/GenBank/DDBJ whole genome shotgun (WGS) entry which is preliminary data.</text>
</comment>
<gene>
    <name evidence="3" type="ORF">A9Y57_01097</name>
</gene>
<dbReference type="EMBL" id="NSGR01000008">
    <property type="protein sequence ID" value="PCH12382.1"/>
    <property type="molecule type" value="Genomic_DNA"/>
</dbReference>
<dbReference type="eggNOG" id="ENOG503445I">
    <property type="taxonomic scope" value="Bacteria"/>
</dbReference>
<dbReference type="Gene3D" id="3.30.10.20">
    <property type="match status" value="1"/>
</dbReference>
<dbReference type="OMA" id="KKWIHAS"/>
<dbReference type="InterPro" id="IPR005543">
    <property type="entry name" value="PASTA_dom"/>
</dbReference>
<dbReference type="CDD" id="cd06577">
    <property type="entry name" value="PASTA_pknB"/>
    <property type="match status" value="1"/>
</dbReference>
<organism evidence="3 4">
    <name type="scientific">Streptococcus parauberis</name>
    <dbReference type="NCBI Taxonomy" id="1348"/>
    <lineage>
        <taxon>Bacteria</taxon>
        <taxon>Bacillati</taxon>
        <taxon>Bacillota</taxon>
        <taxon>Bacilli</taxon>
        <taxon>Lactobacillales</taxon>
        <taxon>Streptococcaceae</taxon>
        <taxon>Streptococcus</taxon>
    </lineage>
</organism>
<dbReference type="Proteomes" id="UP000217465">
    <property type="component" value="Unassembled WGS sequence"/>
</dbReference>
<comment type="subcellular location">
    <subcellularLocation>
        <location evidence="1">Cell membrane</location>
        <topology evidence="1">Single-pass membrane protein</topology>
    </subcellularLocation>
</comment>
<feature type="domain" description="PASTA" evidence="2">
    <location>
        <begin position="57"/>
        <end position="118"/>
    </location>
</feature>
<dbReference type="STRING" id="936154.STP_0751"/>
<accession>A0A0E2UA35</accession>
<dbReference type="GO" id="GO:0005886">
    <property type="term" value="C:plasma membrane"/>
    <property type="evidence" value="ECO:0007669"/>
    <property type="project" value="UniProtKB-SubCell"/>
</dbReference>
<evidence type="ECO:0000313" key="4">
    <source>
        <dbReference type="Proteomes" id="UP000217465"/>
    </source>
</evidence>
<evidence type="ECO:0000313" key="3">
    <source>
        <dbReference type="EMBL" id="PCH12382.1"/>
    </source>
</evidence>
<name>A0A0E2UA35_9STRE</name>
<protein>
    <recommendedName>
        <fullName evidence="2">PASTA domain-containing protein</fullName>
    </recommendedName>
</protein>
<dbReference type="Pfam" id="PF03793">
    <property type="entry name" value="PASTA"/>
    <property type="match status" value="1"/>
</dbReference>
<dbReference type="RefSeq" id="WP_003106110.1">
    <property type="nucleotide sequence ID" value="NZ_BAWT01000002.1"/>
</dbReference>
<evidence type="ECO:0000259" key="2">
    <source>
        <dbReference type="Pfam" id="PF03793"/>
    </source>
</evidence>
<sequence>MVKKRRLTNSLGTLGKVISFIPDTTELIGKGMENTRPIVEKYMDQRHQRQENLRRLDDVVNISLDDAKAHIEKQGFIVATIPARPDKHYADCKLNEVITMSPKSGKYPQGSLVKLYFADLNMLEKSQELRDKDTLRSVEFNQKVADAIENVKHIKFPFNK</sequence>
<evidence type="ECO:0000256" key="1">
    <source>
        <dbReference type="ARBA" id="ARBA00004162"/>
    </source>
</evidence>
<reference evidence="3 4" key="1">
    <citation type="submission" date="2016-06" db="EMBL/GenBank/DDBJ databases">
        <authorList>
            <person name="Haines A.N."/>
            <person name="Council K.R."/>
        </authorList>
    </citation>
    <scope>NUCLEOTIDE SEQUENCE [LARGE SCALE GENOMIC DNA]</scope>
    <source>
        <strain evidence="3 4">SP158-29</strain>
    </source>
</reference>